<keyword evidence="1" id="KW-0812">Transmembrane</keyword>
<accession>A0AAV5VST5</accession>
<feature type="transmembrane region" description="Helical" evidence="1">
    <location>
        <begin position="216"/>
        <end position="239"/>
    </location>
</feature>
<feature type="non-terminal residue" evidence="2">
    <location>
        <position position="345"/>
    </location>
</feature>
<reference evidence="2" key="1">
    <citation type="submission" date="2023-10" db="EMBL/GenBank/DDBJ databases">
        <title>Genome assembly of Pristionchus species.</title>
        <authorList>
            <person name="Yoshida K."/>
            <person name="Sommer R.J."/>
        </authorList>
    </citation>
    <scope>NUCLEOTIDE SEQUENCE</scope>
    <source>
        <strain evidence="2">RS5133</strain>
    </source>
</reference>
<evidence type="ECO:0000313" key="3">
    <source>
        <dbReference type="Proteomes" id="UP001432322"/>
    </source>
</evidence>
<evidence type="ECO:0008006" key="4">
    <source>
        <dbReference type="Google" id="ProtNLM"/>
    </source>
</evidence>
<feature type="transmembrane region" description="Helical" evidence="1">
    <location>
        <begin position="251"/>
        <end position="269"/>
    </location>
</feature>
<evidence type="ECO:0000256" key="1">
    <source>
        <dbReference type="SAM" id="Phobius"/>
    </source>
</evidence>
<keyword evidence="1" id="KW-0472">Membrane</keyword>
<feature type="transmembrane region" description="Helical" evidence="1">
    <location>
        <begin position="181"/>
        <end position="204"/>
    </location>
</feature>
<keyword evidence="1" id="KW-1133">Transmembrane helix</keyword>
<dbReference type="EMBL" id="BTSY01000004">
    <property type="protein sequence ID" value="GMT22726.1"/>
    <property type="molecule type" value="Genomic_DNA"/>
</dbReference>
<feature type="non-terminal residue" evidence="2">
    <location>
        <position position="1"/>
    </location>
</feature>
<gene>
    <name evidence="2" type="ORF">PFISCL1PPCAC_14023</name>
</gene>
<dbReference type="Proteomes" id="UP001432322">
    <property type="component" value="Unassembled WGS sequence"/>
</dbReference>
<proteinExistence type="predicted"/>
<comment type="caution">
    <text evidence="2">The sequence shown here is derived from an EMBL/GenBank/DDBJ whole genome shotgun (WGS) entry which is preliminary data.</text>
</comment>
<protein>
    <recommendedName>
        <fullName evidence="4">G protein-coupled receptor</fullName>
    </recommendedName>
</protein>
<feature type="transmembrane region" description="Helical" evidence="1">
    <location>
        <begin position="12"/>
        <end position="32"/>
    </location>
</feature>
<organism evidence="2 3">
    <name type="scientific">Pristionchus fissidentatus</name>
    <dbReference type="NCBI Taxonomy" id="1538716"/>
    <lineage>
        <taxon>Eukaryota</taxon>
        <taxon>Metazoa</taxon>
        <taxon>Ecdysozoa</taxon>
        <taxon>Nematoda</taxon>
        <taxon>Chromadorea</taxon>
        <taxon>Rhabditida</taxon>
        <taxon>Rhabditina</taxon>
        <taxon>Diplogasteromorpha</taxon>
        <taxon>Diplogasteroidea</taxon>
        <taxon>Neodiplogasteridae</taxon>
        <taxon>Pristionchus</taxon>
    </lineage>
</organism>
<keyword evidence="3" id="KW-1185">Reference proteome</keyword>
<evidence type="ECO:0000313" key="2">
    <source>
        <dbReference type="EMBL" id="GMT22726.1"/>
    </source>
</evidence>
<name>A0AAV5VST5_9BILA</name>
<dbReference type="AlphaFoldDB" id="A0AAV5VST5"/>
<sequence length="345" mass="38982">APILYADIDVSTIAKMTIGLNSLFTIASVIFLNSEVSLYWESFSENFQRNVLQQNNFTNPLTITQMLSFSRPDSPYFEKVGAENKHMLIEYGTTWGNWCWNDPLPLSGMPSILRSLEFHSVSQFLLRFTFLWSLSVRPIVAFLRAAAVLQRLSTSSSLTSSSNSLKSSNPLFTSPKRRVSLFNLSIFFASPLISFAVLIAGYFITAWQQDLDFHSAMWVPFYAFAGLYSVHMVCYTAIEMMEPTRMVQSRVLARFILTSLFAVTSMTVLNSHVQFLERKTCHVLGESTIIVAHPQQTELHQASAALAEYACALTITIFSLLEWTDVWQLKIVVEDNGIDVTEIDE</sequence>